<comment type="similarity">
    <text evidence="3">Belongs to the CRBN family.</text>
</comment>
<dbReference type="Pfam" id="PF02190">
    <property type="entry name" value="LON_substr_bdg"/>
    <property type="match status" value="1"/>
</dbReference>
<evidence type="ECO:0000256" key="8">
    <source>
        <dbReference type="ARBA" id="ARBA00023242"/>
    </source>
</evidence>
<evidence type="ECO:0000259" key="10">
    <source>
        <dbReference type="PROSITE" id="PS51788"/>
    </source>
</evidence>
<evidence type="ECO:0000313" key="12">
    <source>
        <dbReference type="Proteomes" id="UP001438707"/>
    </source>
</evidence>
<dbReference type="PROSITE" id="PS51787">
    <property type="entry name" value="LON_N"/>
    <property type="match status" value="1"/>
</dbReference>
<dbReference type="GO" id="GO:0005634">
    <property type="term" value="C:nucleus"/>
    <property type="evidence" value="ECO:0007669"/>
    <property type="project" value="UniProtKB-SubCell"/>
</dbReference>
<dbReference type="InterPro" id="IPR003111">
    <property type="entry name" value="Lon_prtase_N"/>
</dbReference>
<evidence type="ECO:0000259" key="9">
    <source>
        <dbReference type="PROSITE" id="PS51787"/>
    </source>
</evidence>
<reference evidence="11 12" key="1">
    <citation type="journal article" date="2024" name="Nat. Commun.">
        <title>Phylogenomics reveals the evolutionary origins of lichenization in chlorophyte algae.</title>
        <authorList>
            <person name="Puginier C."/>
            <person name="Libourel C."/>
            <person name="Otte J."/>
            <person name="Skaloud P."/>
            <person name="Haon M."/>
            <person name="Grisel S."/>
            <person name="Petersen M."/>
            <person name="Berrin J.G."/>
            <person name="Delaux P.M."/>
            <person name="Dal Grande F."/>
            <person name="Keller J."/>
        </authorList>
    </citation>
    <scope>NUCLEOTIDE SEQUENCE [LARGE SCALE GENOMIC DNA]</scope>
    <source>
        <strain evidence="11 12">SAG 2145</strain>
    </source>
</reference>
<dbReference type="InterPro" id="IPR034750">
    <property type="entry name" value="CULT"/>
</dbReference>
<keyword evidence="8" id="KW-0539">Nucleus</keyword>
<dbReference type="SUPFAM" id="SSF88697">
    <property type="entry name" value="PUA domain-like"/>
    <property type="match status" value="1"/>
</dbReference>
<comment type="subcellular location">
    <subcellularLocation>
        <location evidence="1">Nucleus</location>
    </subcellularLocation>
</comment>
<keyword evidence="12" id="KW-1185">Reference proteome</keyword>
<dbReference type="Proteomes" id="UP001438707">
    <property type="component" value="Unassembled WGS sequence"/>
</dbReference>
<evidence type="ECO:0000256" key="5">
    <source>
        <dbReference type="ARBA" id="ARBA00022723"/>
    </source>
</evidence>
<dbReference type="EMBL" id="JALJOS010000001">
    <property type="protein sequence ID" value="KAK9844647.1"/>
    <property type="molecule type" value="Genomic_DNA"/>
</dbReference>
<evidence type="ECO:0000256" key="3">
    <source>
        <dbReference type="ARBA" id="ARBA00005293"/>
    </source>
</evidence>
<evidence type="ECO:0000256" key="6">
    <source>
        <dbReference type="ARBA" id="ARBA00022786"/>
    </source>
</evidence>
<gene>
    <name evidence="11" type="ORF">WJX74_005119</name>
</gene>
<organism evidence="11 12">
    <name type="scientific">Apatococcus lobatus</name>
    <dbReference type="NCBI Taxonomy" id="904363"/>
    <lineage>
        <taxon>Eukaryota</taxon>
        <taxon>Viridiplantae</taxon>
        <taxon>Chlorophyta</taxon>
        <taxon>core chlorophytes</taxon>
        <taxon>Trebouxiophyceae</taxon>
        <taxon>Chlorellales</taxon>
        <taxon>Chlorellaceae</taxon>
        <taxon>Apatococcus</taxon>
    </lineage>
</organism>
<feature type="domain" description="Lon N-terminal" evidence="9">
    <location>
        <begin position="66"/>
        <end position="266"/>
    </location>
</feature>
<evidence type="ECO:0000313" key="11">
    <source>
        <dbReference type="EMBL" id="KAK9844647.1"/>
    </source>
</evidence>
<dbReference type="FunFam" id="2.170.150.20:FF:000007">
    <property type="entry name" value="Protein cereblon"/>
    <property type="match status" value="1"/>
</dbReference>
<proteinExistence type="inferred from homology"/>
<dbReference type="InterPro" id="IPR015947">
    <property type="entry name" value="PUA-like_sf"/>
</dbReference>
<dbReference type="PROSITE" id="PS51788">
    <property type="entry name" value="CULT"/>
    <property type="match status" value="1"/>
</dbReference>
<comment type="caution">
    <text evidence="11">The sequence shown here is derived from an EMBL/GenBank/DDBJ whole genome shotgun (WGS) entry which is preliminary data.</text>
</comment>
<dbReference type="GO" id="GO:0046872">
    <property type="term" value="F:metal ion binding"/>
    <property type="evidence" value="ECO:0007669"/>
    <property type="project" value="UniProtKB-KW"/>
</dbReference>
<evidence type="ECO:0000256" key="4">
    <source>
        <dbReference type="ARBA" id="ARBA00014394"/>
    </source>
</evidence>
<dbReference type="CDD" id="cd15777">
    <property type="entry name" value="CRBN_C_like"/>
    <property type="match status" value="1"/>
</dbReference>
<sequence length="408" mass="44761">MRNPAPLNLAPSILPPQLSAEHVEESLLQPSDTEHLASPSNPALHAYLGDVDDLAGSTPQLPAGSTCRMPLLQLDVVLMPGATLPLRVMFMSDRRLVEHALAAPAPLSRLLTVVFATQPMATIGCTAEIQQMRRQADGSIHCLAKGRQRVSIHFDTVAVDDLAKCRVAVLPEPGNAPLPREVRAGAAHWHAAALPMFDAADLADQARTLFRHFAPEVKEYRGSPLELSFWLSVNLPLQADTRQQLLECTTAAARLCCLIKSLQTLGSLRCVECGTQVAAAKDVISMSEEGIGSAYVNSHGFVHDMITLREACSLDCFGDDEPQTENSWFPGYGWTIMYCINCRIHMGWLFSATDPENEPRRFWGIRRCHISEAWEEEASMRGGLVQAYEDSFEDDGSFESFDSADEGT</sequence>
<accession>A0AAW1SF67</accession>
<dbReference type="AlphaFoldDB" id="A0AAW1SF67"/>
<dbReference type="SMART" id="SM00464">
    <property type="entry name" value="LON"/>
    <property type="match status" value="1"/>
</dbReference>
<comment type="pathway">
    <text evidence="2">Protein modification; protein ubiquitination.</text>
</comment>
<keyword evidence="5" id="KW-0479">Metal-binding</keyword>
<protein>
    <recommendedName>
        <fullName evidence="4">Protein cereblon</fullName>
    </recommendedName>
</protein>
<dbReference type="InterPro" id="IPR046336">
    <property type="entry name" value="Lon_prtase_N_sf"/>
</dbReference>
<dbReference type="InterPro" id="IPR004910">
    <property type="entry name" value="Yippee/Mis18/Cereblon"/>
</dbReference>
<keyword evidence="6" id="KW-0833">Ubl conjugation pathway</keyword>
<name>A0AAW1SF67_9CHLO</name>
<evidence type="ECO:0000256" key="2">
    <source>
        <dbReference type="ARBA" id="ARBA00004906"/>
    </source>
</evidence>
<keyword evidence="7" id="KW-0862">Zinc</keyword>
<dbReference type="Gene3D" id="2.170.150.20">
    <property type="entry name" value="Peptide methionine sulfoxide reductase"/>
    <property type="match status" value="1"/>
</dbReference>
<evidence type="ECO:0000256" key="1">
    <source>
        <dbReference type="ARBA" id="ARBA00004123"/>
    </source>
</evidence>
<dbReference type="Pfam" id="PF03226">
    <property type="entry name" value="Yippee-Mis18"/>
    <property type="match status" value="1"/>
</dbReference>
<feature type="domain" description="CULT" evidence="10">
    <location>
        <begin position="265"/>
        <end position="374"/>
    </location>
</feature>
<dbReference type="Gene3D" id="1.20.58.1480">
    <property type="match status" value="1"/>
</dbReference>
<evidence type="ECO:0000256" key="7">
    <source>
        <dbReference type="ARBA" id="ARBA00022833"/>
    </source>
</evidence>
<dbReference type="Gene3D" id="2.30.130.40">
    <property type="entry name" value="LON domain-like"/>
    <property type="match status" value="1"/>
</dbReference>